<accession>A0A8J4FX98</accession>
<dbReference type="Proteomes" id="UP000747110">
    <property type="component" value="Unassembled WGS sequence"/>
</dbReference>
<protein>
    <recommendedName>
        <fullName evidence="3">Glycosyltransferase 61 catalytic domain-containing protein</fullName>
    </recommendedName>
</protein>
<dbReference type="OrthoDB" id="529273at2759"/>
<name>A0A8J4FX98_9CHLO</name>
<dbReference type="EMBL" id="BNCP01000084">
    <property type="protein sequence ID" value="GIL92927.1"/>
    <property type="molecule type" value="Genomic_DNA"/>
</dbReference>
<feature type="region of interest" description="Disordered" evidence="1">
    <location>
        <begin position="234"/>
        <end position="269"/>
    </location>
</feature>
<feature type="transmembrane region" description="Helical" evidence="2">
    <location>
        <begin position="12"/>
        <end position="30"/>
    </location>
</feature>
<evidence type="ECO:0000256" key="1">
    <source>
        <dbReference type="SAM" id="MobiDB-lite"/>
    </source>
</evidence>
<reference evidence="4" key="1">
    <citation type="journal article" date="2021" name="Proc. Natl. Acad. Sci. U.S.A.">
        <title>Three genomes in the algal genus Volvox reveal the fate of a haploid sex-determining region after a transition to homothallism.</title>
        <authorList>
            <person name="Yamamoto K."/>
            <person name="Hamaji T."/>
            <person name="Kawai-Toyooka H."/>
            <person name="Matsuzaki R."/>
            <person name="Takahashi F."/>
            <person name="Nishimura Y."/>
            <person name="Kawachi M."/>
            <person name="Noguchi H."/>
            <person name="Minakuchi Y."/>
            <person name="Umen J.G."/>
            <person name="Toyoda A."/>
            <person name="Nozaki H."/>
        </authorList>
    </citation>
    <scope>NUCLEOTIDE SEQUENCE</scope>
    <source>
        <strain evidence="4">NIES-3786</strain>
    </source>
</reference>
<dbReference type="Pfam" id="PF04577">
    <property type="entry name" value="Glyco_transf_61"/>
    <property type="match status" value="1"/>
</dbReference>
<comment type="caution">
    <text evidence="4">The sequence shown here is derived from an EMBL/GenBank/DDBJ whole genome shotgun (WGS) entry which is preliminary data.</text>
</comment>
<dbReference type="InterPro" id="IPR049625">
    <property type="entry name" value="Glyco_transf_61_cat"/>
</dbReference>
<dbReference type="GO" id="GO:0016757">
    <property type="term" value="F:glycosyltransferase activity"/>
    <property type="evidence" value="ECO:0007669"/>
    <property type="project" value="InterPro"/>
</dbReference>
<gene>
    <name evidence="4" type="ORF">Vretifemale_20345</name>
</gene>
<organism evidence="4 5">
    <name type="scientific">Volvox reticuliferus</name>
    <dbReference type="NCBI Taxonomy" id="1737510"/>
    <lineage>
        <taxon>Eukaryota</taxon>
        <taxon>Viridiplantae</taxon>
        <taxon>Chlorophyta</taxon>
        <taxon>core chlorophytes</taxon>
        <taxon>Chlorophyceae</taxon>
        <taxon>CS clade</taxon>
        <taxon>Chlamydomonadales</taxon>
        <taxon>Volvocaceae</taxon>
        <taxon>Volvox</taxon>
    </lineage>
</organism>
<feature type="domain" description="Glycosyltransferase 61 catalytic" evidence="3">
    <location>
        <begin position="289"/>
        <end position="478"/>
    </location>
</feature>
<dbReference type="AlphaFoldDB" id="A0A8J4FX98"/>
<feature type="compositionally biased region" description="Basic and acidic residues" evidence="1">
    <location>
        <begin position="239"/>
        <end position="256"/>
    </location>
</feature>
<keyword evidence="5" id="KW-1185">Reference proteome</keyword>
<proteinExistence type="predicted"/>
<keyword evidence="2" id="KW-0472">Membrane</keyword>
<evidence type="ECO:0000313" key="4">
    <source>
        <dbReference type="EMBL" id="GIL92927.1"/>
    </source>
</evidence>
<evidence type="ECO:0000313" key="5">
    <source>
        <dbReference type="Proteomes" id="UP000747110"/>
    </source>
</evidence>
<sequence>MSSRSSRIRIEFIWIFVLSICAVLLGFASVRRYRHAAVLVLHLDQLEQKALNLVSDTDQWMHNTDHSVSPNAKVEDLATRSRTQFAAFLGLGNLSGPIIELESEKWKPLILRHCTEDMPPYYAPCLTKFIPNLEYGEELVYPDFEAALPGFFNLQDAQTWLQTNYGPDTQGQTSSNKRVIVDQRQGRLVFTGVRGQNLAFRNVRFSEDSLAHSWVPDSSHCLGHMTSTAMFHLQQQQPGEKEGGKEEGKKNGKEGEMEQWAGEPSPQEEEDLELVEEAAVYVTPDSERYQHWLDHTTKPLMQSAHLISGRTRILPGSTLGSKQPIVRTMWDWLPHINKSQLTGSDNNLHVRRLLVSCRVPYVHPYLFFRLQEMVLGAEAPRVPLSQRKVVIWYSRSAHDTSRQNHGREILNEAEVLTAIRHLLQERGLGERLEVHPPAETVTDQLDYIKYLNRNVAALLGPHGGGLCNFKWLATNTLVLELMPRSWISTPLYEDAIGHGLNYWVDLLDSQTVQHNMMANVSNIIAMLKAELGKKPVRGPIIRYRYDWPAALEDSIRRDKSRSAYFSSLNGKCCNNAPGDLGAEGLYVLGNPR</sequence>
<evidence type="ECO:0000259" key="3">
    <source>
        <dbReference type="Pfam" id="PF04577"/>
    </source>
</evidence>
<keyword evidence="2" id="KW-1133">Transmembrane helix</keyword>
<evidence type="ECO:0000256" key="2">
    <source>
        <dbReference type="SAM" id="Phobius"/>
    </source>
</evidence>
<keyword evidence="2" id="KW-0812">Transmembrane</keyword>